<reference evidence="1" key="1">
    <citation type="journal article" date="2021" name="bioRxiv">
        <title>Whole Genome Assembly and Annotation of Northern Wild Rice, Zizania palustris L., Supports a Whole Genome Duplication in the Zizania Genus.</title>
        <authorList>
            <person name="Haas M."/>
            <person name="Kono T."/>
            <person name="Macchietto M."/>
            <person name="Millas R."/>
            <person name="McGilp L."/>
            <person name="Shao M."/>
            <person name="Duquette J."/>
            <person name="Hirsch C.N."/>
            <person name="Kimball J."/>
        </authorList>
    </citation>
    <scope>NUCLEOTIDE SEQUENCE</scope>
    <source>
        <tissue evidence="1">Fresh leaf tissue</tissue>
    </source>
</reference>
<evidence type="ECO:0000313" key="1">
    <source>
        <dbReference type="EMBL" id="KAG8068747.1"/>
    </source>
</evidence>
<reference evidence="1" key="2">
    <citation type="submission" date="2021-02" db="EMBL/GenBank/DDBJ databases">
        <authorList>
            <person name="Kimball J.A."/>
            <person name="Haas M.W."/>
            <person name="Macchietto M."/>
            <person name="Kono T."/>
            <person name="Duquette J."/>
            <person name="Shao M."/>
        </authorList>
    </citation>
    <scope>NUCLEOTIDE SEQUENCE</scope>
    <source>
        <tissue evidence="1">Fresh leaf tissue</tissue>
    </source>
</reference>
<name>A0A8J5VG08_ZIZPA</name>
<dbReference type="AlphaFoldDB" id="A0A8J5VG08"/>
<evidence type="ECO:0000313" key="2">
    <source>
        <dbReference type="Proteomes" id="UP000729402"/>
    </source>
</evidence>
<proteinExistence type="predicted"/>
<protein>
    <submittedName>
        <fullName evidence="1">Uncharacterized protein</fullName>
    </submittedName>
</protein>
<dbReference type="Proteomes" id="UP000729402">
    <property type="component" value="Unassembled WGS sequence"/>
</dbReference>
<organism evidence="1 2">
    <name type="scientific">Zizania palustris</name>
    <name type="common">Northern wild rice</name>
    <dbReference type="NCBI Taxonomy" id="103762"/>
    <lineage>
        <taxon>Eukaryota</taxon>
        <taxon>Viridiplantae</taxon>
        <taxon>Streptophyta</taxon>
        <taxon>Embryophyta</taxon>
        <taxon>Tracheophyta</taxon>
        <taxon>Spermatophyta</taxon>
        <taxon>Magnoliopsida</taxon>
        <taxon>Liliopsida</taxon>
        <taxon>Poales</taxon>
        <taxon>Poaceae</taxon>
        <taxon>BOP clade</taxon>
        <taxon>Oryzoideae</taxon>
        <taxon>Oryzeae</taxon>
        <taxon>Zizaniinae</taxon>
        <taxon>Zizania</taxon>
    </lineage>
</organism>
<gene>
    <name evidence="1" type="ORF">GUJ93_ZPchr0005g14474</name>
</gene>
<sequence length="291" mass="31587">MARKKKTGLRAGWAIRKFRSLQVENMSGLSNFVPILVGSKNLCSELQRIHDVLSDSSGKYTSVFGDFSGASSDPLNSLDIIESEILSNLESGRLESHVTEFLGYISQAQNIVDNRPKYDKWTLLETRWSGDIAPNYPNMGICVPLSEESTGASGDFDLQSTNAASAEEENMPLVTKAISHRQCCHPDINARWFNPASIGTFPGGAMRMRLVTTMALPFCSRNAVSPIYAIRIYNPGARSATRAIGAGSAARGGSRSDEVDVALRSRRVSGQHRVGTRLAQGAALEAALRYA</sequence>
<accession>A0A8J5VG08</accession>
<keyword evidence="2" id="KW-1185">Reference proteome</keyword>
<comment type="caution">
    <text evidence="1">The sequence shown here is derived from an EMBL/GenBank/DDBJ whole genome shotgun (WGS) entry which is preliminary data.</text>
</comment>
<dbReference type="EMBL" id="JAAALK010000284">
    <property type="protein sequence ID" value="KAG8068747.1"/>
    <property type="molecule type" value="Genomic_DNA"/>
</dbReference>